<protein>
    <recommendedName>
        <fullName evidence="7">GH26 domain-containing protein</fullName>
    </recommendedName>
</protein>
<dbReference type="PROSITE" id="PS51764">
    <property type="entry name" value="GH26"/>
    <property type="match status" value="1"/>
</dbReference>
<dbReference type="InterPro" id="IPR017853">
    <property type="entry name" value="GH"/>
</dbReference>
<dbReference type="InterPro" id="IPR022790">
    <property type="entry name" value="GH26_dom"/>
</dbReference>
<keyword evidence="3 4" id="KW-0326">Glycosidase</keyword>
<feature type="active site" description="Proton donor" evidence="4">
    <location>
        <position position="420"/>
    </location>
</feature>
<keyword evidence="6" id="KW-0732">Signal</keyword>
<evidence type="ECO:0000256" key="5">
    <source>
        <dbReference type="SAM" id="MobiDB-lite"/>
    </source>
</evidence>
<feature type="chain" id="PRO_5040272089" description="GH26 domain-containing protein" evidence="6">
    <location>
        <begin position="21"/>
        <end position="580"/>
    </location>
</feature>
<dbReference type="Gene3D" id="3.20.20.80">
    <property type="entry name" value="Glycosidases"/>
    <property type="match status" value="1"/>
</dbReference>
<dbReference type="AlphaFoldDB" id="A0A9Q3GNI7"/>
<sequence>MVVLLAASSIVLELVSAGKAKSHRVKQSSHAHKRGSRHRGRKFQSISINRVGGASEIHNNSNTFQTDEHIPLKDHQSRNTSFSLRSDKNSSLPLSPSNFVIVNSNHSQVVLSTNFTSKGLNNSSREELTHPVKMSFNDSNKAYANNSEAVDSNTLTEVGSIGSDAVSSNNSTAADSINYSVTRSNDCTAAGFKNSSTLGLKNLTMAEPVNSTEGDYKNLTTSSNFTEACLRQFSEEILRNFTKSNYNNLKKVGLDKPESKDQEEISFGKNSSDYMTTIASNTSETVSNSASGEGGGSLLNAFKATSMKKEEVFVGFLPDDGSSGGTRETMAQLNSALGGKAAVYGWYAQAHSGTTFDGSQLLSVIDDVKACNCVFQPAVMPVGGWKGLTSSDNSQAVAIAKVMRKFTDEGIPVWLRFAHEVNYYQKDGTYEGTASDFKAGWASVSQAVKNIAPDVKMFWSPNVSTPEDYAAYEPDDMATVDLVGIDFYPKKLTGNDFLDTMKAFHDKYAVNGRKFAIGETGLGWAGTAEDKLDWFEQICKAKANMPEFLSMAWFNYDKEYDYKIAGEKTLNQKLTALIAS</sequence>
<dbReference type="SUPFAM" id="SSF51445">
    <property type="entry name" value="(Trans)glycosidases"/>
    <property type="match status" value="1"/>
</dbReference>
<feature type="compositionally biased region" description="Polar residues" evidence="5">
    <location>
        <begin position="78"/>
        <end position="89"/>
    </location>
</feature>
<evidence type="ECO:0000256" key="2">
    <source>
        <dbReference type="ARBA" id="ARBA00022801"/>
    </source>
</evidence>
<feature type="compositionally biased region" description="Basic and acidic residues" evidence="5">
    <location>
        <begin position="66"/>
        <end position="77"/>
    </location>
</feature>
<dbReference type="OrthoDB" id="428177at2759"/>
<evidence type="ECO:0000259" key="7">
    <source>
        <dbReference type="PROSITE" id="PS51764"/>
    </source>
</evidence>
<comment type="caution">
    <text evidence="8">The sequence shown here is derived from an EMBL/GenBank/DDBJ whole genome shotgun (WGS) entry which is preliminary data.</text>
</comment>
<evidence type="ECO:0000256" key="1">
    <source>
        <dbReference type="ARBA" id="ARBA00007754"/>
    </source>
</evidence>
<dbReference type="GO" id="GO:0006080">
    <property type="term" value="P:substituted mannan metabolic process"/>
    <property type="evidence" value="ECO:0007669"/>
    <property type="project" value="InterPro"/>
</dbReference>
<dbReference type="Proteomes" id="UP000765509">
    <property type="component" value="Unassembled WGS sequence"/>
</dbReference>
<accession>A0A9Q3GNI7</accession>
<feature type="signal peptide" evidence="6">
    <location>
        <begin position="1"/>
        <end position="20"/>
    </location>
</feature>
<keyword evidence="9" id="KW-1185">Reference proteome</keyword>
<feature type="region of interest" description="Disordered" evidence="5">
    <location>
        <begin position="21"/>
        <end position="89"/>
    </location>
</feature>
<comment type="similarity">
    <text evidence="1 4">Belongs to the glycosyl hydrolase 26 family.</text>
</comment>
<evidence type="ECO:0000256" key="3">
    <source>
        <dbReference type="ARBA" id="ARBA00023295"/>
    </source>
</evidence>
<dbReference type="PANTHER" id="PTHR40079:SF6">
    <property type="entry name" value="GH26 DOMAIN-CONTAINING PROTEIN"/>
    <property type="match status" value="1"/>
</dbReference>
<dbReference type="GO" id="GO:0016985">
    <property type="term" value="F:mannan endo-1,4-beta-mannosidase activity"/>
    <property type="evidence" value="ECO:0007669"/>
    <property type="project" value="InterPro"/>
</dbReference>
<dbReference type="EMBL" id="AVOT02003355">
    <property type="protein sequence ID" value="MBW0473277.1"/>
    <property type="molecule type" value="Genomic_DNA"/>
</dbReference>
<evidence type="ECO:0000313" key="8">
    <source>
        <dbReference type="EMBL" id="MBW0473277.1"/>
    </source>
</evidence>
<reference evidence="8" key="1">
    <citation type="submission" date="2021-03" db="EMBL/GenBank/DDBJ databases">
        <title>Draft genome sequence of rust myrtle Austropuccinia psidii MF-1, a brazilian biotype.</title>
        <authorList>
            <person name="Quecine M.C."/>
            <person name="Pachon D.M.R."/>
            <person name="Bonatelli M.L."/>
            <person name="Correr F.H."/>
            <person name="Franceschini L.M."/>
            <person name="Leite T.F."/>
            <person name="Margarido G.R.A."/>
            <person name="Almeida C.A."/>
            <person name="Ferrarezi J.A."/>
            <person name="Labate C.A."/>
        </authorList>
    </citation>
    <scope>NUCLEOTIDE SEQUENCE</scope>
    <source>
        <strain evidence="8">MF-1</strain>
    </source>
</reference>
<keyword evidence="2 4" id="KW-0378">Hydrolase</keyword>
<gene>
    <name evidence="8" type="ORF">O181_012992</name>
</gene>
<dbReference type="PANTHER" id="PTHR40079">
    <property type="entry name" value="MANNAN ENDO-1,4-BETA-MANNOSIDASE E-RELATED"/>
    <property type="match status" value="1"/>
</dbReference>
<name>A0A9Q3GNI7_9BASI</name>
<evidence type="ECO:0000256" key="4">
    <source>
        <dbReference type="PROSITE-ProRule" id="PRU01100"/>
    </source>
</evidence>
<evidence type="ECO:0000256" key="6">
    <source>
        <dbReference type="SAM" id="SignalP"/>
    </source>
</evidence>
<feature type="active site" description="Nucleophile" evidence="4">
    <location>
        <position position="519"/>
    </location>
</feature>
<feature type="compositionally biased region" description="Basic residues" evidence="5">
    <location>
        <begin position="21"/>
        <end position="42"/>
    </location>
</feature>
<organism evidence="8 9">
    <name type="scientific">Austropuccinia psidii MF-1</name>
    <dbReference type="NCBI Taxonomy" id="1389203"/>
    <lineage>
        <taxon>Eukaryota</taxon>
        <taxon>Fungi</taxon>
        <taxon>Dikarya</taxon>
        <taxon>Basidiomycota</taxon>
        <taxon>Pucciniomycotina</taxon>
        <taxon>Pucciniomycetes</taxon>
        <taxon>Pucciniales</taxon>
        <taxon>Sphaerophragmiaceae</taxon>
        <taxon>Austropuccinia</taxon>
    </lineage>
</organism>
<evidence type="ECO:0000313" key="9">
    <source>
        <dbReference type="Proteomes" id="UP000765509"/>
    </source>
</evidence>
<proteinExistence type="inferred from homology"/>
<dbReference type="InterPro" id="IPR000805">
    <property type="entry name" value="Glyco_hydro_26"/>
</dbReference>
<feature type="domain" description="GH26" evidence="7">
    <location>
        <begin position="293"/>
        <end position="573"/>
    </location>
</feature>